<keyword evidence="13 14" id="KW-0472">Membrane</keyword>
<keyword evidence="5" id="KW-0597">Phosphoprotein</keyword>
<dbReference type="Pfam" id="PF02518">
    <property type="entry name" value="HATPase_c"/>
    <property type="match status" value="1"/>
</dbReference>
<accession>A0A7T6APS9</accession>
<feature type="transmembrane region" description="Helical" evidence="14">
    <location>
        <begin position="273"/>
        <end position="291"/>
    </location>
</feature>
<dbReference type="InterPro" id="IPR005467">
    <property type="entry name" value="His_kinase_dom"/>
</dbReference>
<evidence type="ECO:0000313" key="17">
    <source>
        <dbReference type="Proteomes" id="UP000596092"/>
    </source>
</evidence>
<keyword evidence="11 14" id="KW-1133">Transmembrane helix</keyword>
<dbReference type="Gene3D" id="1.10.287.130">
    <property type="match status" value="1"/>
</dbReference>
<evidence type="ECO:0000256" key="1">
    <source>
        <dbReference type="ARBA" id="ARBA00000085"/>
    </source>
</evidence>
<sequence length="596" mass="66511">MPLLDRFKPKFLDHHDQSSGMYKSLFNFRLLWKQSIAITLAVVLLPLFTLAFVNYRVSTDAVESELLLRTSRLVSNARRTLTAYLHERIIALNFLILDTSFEQLNSQTRLGDLLNHLKSGLGEWHDLGLIDHTGIQVNYAGPDNLRGIDYSRQEWYSKLNYKDQESYHDTIGMRSDISDIFLGFRKAPHLVVSVLHNNPEGQHYILRAGLQIAPLNNILTHLEVRGDGDAFLINHKGVIQTPSRYYGEIMTRFPLPVPPPSDRTEVFEGKDHLGRAIVTGYAYITGTPFILMVIKQKSTLMAGWEAARTKLLIFLAGSVLAILAVVFSICTYLVNSIYRADQKRLASLHQVEYANKMASIGRLSAGVAHEINNPLAIINEKAGLIKDLFTFRQEYANDHRLIGLVEAIIAAVDRCATITRQLLNFARNIQVTLQKVDIRQVVADVLAFQNKEAGYRNIEIKVAISEDVPEFFSDRGKLQQIFINLVNNAFAAMKEGGRLEILCRLSDDGSHIVTKVSDTGCGIPPENIKKIFEPFFTTKSGSGGTGLGLSITYGLVREIGGTIDIESTIDTGTSFTITLPVEYPKQQGEHNAPIAG</sequence>
<dbReference type="InterPro" id="IPR036097">
    <property type="entry name" value="HisK_dim/P_sf"/>
</dbReference>
<evidence type="ECO:0000256" key="13">
    <source>
        <dbReference type="ARBA" id="ARBA00023136"/>
    </source>
</evidence>
<dbReference type="PANTHER" id="PTHR43065:SF46">
    <property type="entry name" value="C4-DICARBOXYLATE TRANSPORT SENSOR PROTEIN DCTB"/>
    <property type="match status" value="1"/>
</dbReference>
<keyword evidence="7 14" id="KW-0812">Transmembrane</keyword>
<keyword evidence="10" id="KW-0067">ATP-binding</keyword>
<feature type="domain" description="Histidine kinase" evidence="15">
    <location>
        <begin position="366"/>
        <end position="583"/>
    </location>
</feature>
<organism evidence="16 17">
    <name type="scientific">Desulfobulbus oligotrophicus</name>
    <dbReference type="NCBI Taxonomy" id="1909699"/>
    <lineage>
        <taxon>Bacteria</taxon>
        <taxon>Pseudomonadati</taxon>
        <taxon>Thermodesulfobacteriota</taxon>
        <taxon>Desulfobulbia</taxon>
        <taxon>Desulfobulbales</taxon>
        <taxon>Desulfobulbaceae</taxon>
        <taxon>Desulfobulbus</taxon>
    </lineage>
</organism>
<dbReference type="InterPro" id="IPR003594">
    <property type="entry name" value="HATPase_dom"/>
</dbReference>
<dbReference type="GO" id="GO:0005524">
    <property type="term" value="F:ATP binding"/>
    <property type="evidence" value="ECO:0007669"/>
    <property type="project" value="UniProtKB-KW"/>
</dbReference>
<evidence type="ECO:0000256" key="6">
    <source>
        <dbReference type="ARBA" id="ARBA00022679"/>
    </source>
</evidence>
<protein>
    <recommendedName>
        <fullName evidence="3">histidine kinase</fullName>
        <ecNumber evidence="3">2.7.13.3</ecNumber>
    </recommendedName>
</protein>
<evidence type="ECO:0000256" key="9">
    <source>
        <dbReference type="ARBA" id="ARBA00022777"/>
    </source>
</evidence>
<dbReference type="PROSITE" id="PS50109">
    <property type="entry name" value="HIS_KIN"/>
    <property type="match status" value="1"/>
</dbReference>
<name>A0A7T6APS9_9BACT</name>
<evidence type="ECO:0000256" key="3">
    <source>
        <dbReference type="ARBA" id="ARBA00012438"/>
    </source>
</evidence>
<dbReference type="AlphaFoldDB" id="A0A7T6APS9"/>
<dbReference type="PANTHER" id="PTHR43065">
    <property type="entry name" value="SENSOR HISTIDINE KINASE"/>
    <property type="match status" value="1"/>
</dbReference>
<feature type="transmembrane region" description="Helical" evidence="14">
    <location>
        <begin position="311"/>
        <end position="334"/>
    </location>
</feature>
<comment type="catalytic activity">
    <reaction evidence="1">
        <text>ATP + protein L-histidine = ADP + protein N-phospho-L-histidine.</text>
        <dbReference type="EC" id="2.7.13.3"/>
    </reaction>
</comment>
<gene>
    <name evidence="16" type="ORF">HP555_03525</name>
</gene>
<dbReference type="Pfam" id="PF02743">
    <property type="entry name" value="dCache_1"/>
    <property type="match status" value="1"/>
</dbReference>
<dbReference type="GO" id="GO:0000155">
    <property type="term" value="F:phosphorelay sensor kinase activity"/>
    <property type="evidence" value="ECO:0007669"/>
    <property type="project" value="InterPro"/>
</dbReference>
<evidence type="ECO:0000256" key="11">
    <source>
        <dbReference type="ARBA" id="ARBA00022989"/>
    </source>
</evidence>
<dbReference type="EC" id="2.7.13.3" evidence="3"/>
<keyword evidence="4" id="KW-1003">Cell membrane</keyword>
<evidence type="ECO:0000313" key="16">
    <source>
        <dbReference type="EMBL" id="QQG65001.1"/>
    </source>
</evidence>
<evidence type="ECO:0000256" key="7">
    <source>
        <dbReference type="ARBA" id="ARBA00022692"/>
    </source>
</evidence>
<keyword evidence="9 16" id="KW-0418">Kinase</keyword>
<dbReference type="SUPFAM" id="SSF55874">
    <property type="entry name" value="ATPase domain of HSP90 chaperone/DNA topoisomerase II/histidine kinase"/>
    <property type="match status" value="1"/>
</dbReference>
<dbReference type="SUPFAM" id="SSF47384">
    <property type="entry name" value="Homodimeric domain of signal transducing histidine kinase"/>
    <property type="match status" value="1"/>
</dbReference>
<keyword evidence="12" id="KW-0902">Two-component regulatory system</keyword>
<keyword evidence="6" id="KW-0808">Transferase</keyword>
<evidence type="ECO:0000256" key="10">
    <source>
        <dbReference type="ARBA" id="ARBA00022840"/>
    </source>
</evidence>
<evidence type="ECO:0000256" key="12">
    <source>
        <dbReference type="ARBA" id="ARBA00023012"/>
    </source>
</evidence>
<evidence type="ECO:0000256" key="5">
    <source>
        <dbReference type="ARBA" id="ARBA00022553"/>
    </source>
</evidence>
<dbReference type="EMBL" id="CP054140">
    <property type="protein sequence ID" value="QQG65001.1"/>
    <property type="molecule type" value="Genomic_DNA"/>
</dbReference>
<dbReference type="InterPro" id="IPR033479">
    <property type="entry name" value="dCache_1"/>
</dbReference>
<keyword evidence="8" id="KW-0547">Nucleotide-binding</keyword>
<proteinExistence type="predicted"/>
<dbReference type="InterPro" id="IPR003661">
    <property type="entry name" value="HisK_dim/P_dom"/>
</dbReference>
<reference evidence="16 17" key="1">
    <citation type="submission" date="2020-05" db="EMBL/GenBank/DDBJ databases">
        <title>Complete genome of Desulfobulbus oligotrophicus.</title>
        <authorList>
            <person name="Podar M."/>
        </authorList>
    </citation>
    <scope>NUCLEOTIDE SEQUENCE [LARGE SCALE GENOMIC DNA]</scope>
    <source>
        <strain evidence="16 17">Prop6</strain>
    </source>
</reference>
<feature type="transmembrane region" description="Helical" evidence="14">
    <location>
        <begin position="31"/>
        <end position="53"/>
    </location>
</feature>
<evidence type="ECO:0000256" key="8">
    <source>
        <dbReference type="ARBA" id="ARBA00022741"/>
    </source>
</evidence>
<evidence type="ECO:0000259" key="15">
    <source>
        <dbReference type="PROSITE" id="PS50109"/>
    </source>
</evidence>
<evidence type="ECO:0000256" key="4">
    <source>
        <dbReference type="ARBA" id="ARBA00022475"/>
    </source>
</evidence>
<dbReference type="RefSeq" id="WP_199263817.1">
    <property type="nucleotide sequence ID" value="NZ_CP054140.1"/>
</dbReference>
<dbReference type="SMART" id="SM00388">
    <property type="entry name" value="HisKA"/>
    <property type="match status" value="1"/>
</dbReference>
<dbReference type="Pfam" id="PF00512">
    <property type="entry name" value="HisKA"/>
    <property type="match status" value="1"/>
</dbReference>
<dbReference type="InterPro" id="IPR036890">
    <property type="entry name" value="HATPase_C_sf"/>
</dbReference>
<dbReference type="InterPro" id="IPR004358">
    <property type="entry name" value="Sig_transdc_His_kin-like_C"/>
</dbReference>
<dbReference type="CDD" id="cd00082">
    <property type="entry name" value="HisKA"/>
    <property type="match status" value="1"/>
</dbReference>
<dbReference type="GO" id="GO:0005886">
    <property type="term" value="C:plasma membrane"/>
    <property type="evidence" value="ECO:0007669"/>
    <property type="project" value="UniProtKB-SubCell"/>
</dbReference>
<dbReference type="KEGG" id="dog:HP555_03525"/>
<comment type="subcellular location">
    <subcellularLocation>
        <location evidence="2">Cell membrane</location>
        <topology evidence="2">Multi-pass membrane protein</topology>
    </subcellularLocation>
</comment>
<dbReference type="Gene3D" id="3.30.565.10">
    <property type="entry name" value="Histidine kinase-like ATPase, C-terminal domain"/>
    <property type="match status" value="1"/>
</dbReference>
<evidence type="ECO:0000256" key="2">
    <source>
        <dbReference type="ARBA" id="ARBA00004651"/>
    </source>
</evidence>
<dbReference type="SMART" id="SM00387">
    <property type="entry name" value="HATPase_c"/>
    <property type="match status" value="1"/>
</dbReference>
<dbReference type="PRINTS" id="PR00344">
    <property type="entry name" value="BCTRLSENSOR"/>
</dbReference>
<keyword evidence="17" id="KW-1185">Reference proteome</keyword>
<dbReference type="Proteomes" id="UP000596092">
    <property type="component" value="Chromosome"/>
</dbReference>
<evidence type="ECO:0000256" key="14">
    <source>
        <dbReference type="SAM" id="Phobius"/>
    </source>
</evidence>